<name>A5E0M0_LODEL</name>
<dbReference type="STRING" id="379508.A5E0M0"/>
<keyword evidence="6" id="KW-0496">Mitochondrion</keyword>
<proteinExistence type="inferred from homology"/>
<feature type="compositionally biased region" description="Low complexity" evidence="8">
    <location>
        <begin position="52"/>
        <end position="69"/>
    </location>
</feature>
<dbReference type="Pfam" id="PF02636">
    <property type="entry name" value="Methyltransf_28"/>
    <property type="match status" value="1"/>
</dbReference>
<evidence type="ECO:0000313" key="10">
    <source>
        <dbReference type="Proteomes" id="UP000001996"/>
    </source>
</evidence>
<dbReference type="OMA" id="MEREDSH"/>
<organism evidence="9 10">
    <name type="scientific">Lodderomyces elongisporus (strain ATCC 11503 / CBS 2605 / JCM 1781 / NBRC 1676 / NRRL YB-4239)</name>
    <name type="common">Yeast</name>
    <name type="synonym">Saccharomyces elongisporus</name>
    <dbReference type="NCBI Taxonomy" id="379508"/>
    <lineage>
        <taxon>Eukaryota</taxon>
        <taxon>Fungi</taxon>
        <taxon>Dikarya</taxon>
        <taxon>Ascomycota</taxon>
        <taxon>Saccharomycotina</taxon>
        <taxon>Pichiomycetes</taxon>
        <taxon>Debaryomycetaceae</taxon>
        <taxon>Candida/Lodderomyces clade</taxon>
        <taxon>Lodderomyces</taxon>
    </lineage>
</organism>
<feature type="compositionally biased region" description="Polar residues" evidence="8">
    <location>
        <begin position="377"/>
        <end position="389"/>
    </location>
</feature>
<evidence type="ECO:0000256" key="8">
    <source>
        <dbReference type="SAM" id="MobiDB-lite"/>
    </source>
</evidence>
<dbReference type="GO" id="GO:0035243">
    <property type="term" value="F:protein-arginine omega-N symmetric methyltransferase activity"/>
    <property type="evidence" value="ECO:0007669"/>
    <property type="project" value="UniProtKB-EC"/>
</dbReference>
<dbReference type="SUPFAM" id="SSF53335">
    <property type="entry name" value="S-adenosyl-L-methionine-dependent methyltransferases"/>
    <property type="match status" value="1"/>
</dbReference>
<gene>
    <name evidence="9" type="ORF">LELG_03157</name>
</gene>
<evidence type="ECO:0000256" key="2">
    <source>
        <dbReference type="ARBA" id="ARBA00005891"/>
    </source>
</evidence>
<dbReference type="VEuPathDB" id="FungiDB:LELG_03157"/>
<dbReference type="eggNOG" id="KOG2901">
    <property type="taxonomic scope" value="Eukaryota"/>
</dbReference>
<keyword evidence="5" id="KW-0808">Transferase</keyword>
<dbReference type="EMBL" id="CH981527">
    <property type="protein sequence ID" value="EDK44978.1"/>
    <property type="molecule type" value="Genomic_DNA"/>
</dbReference>
<dbReference type="GO" id="GO:0005739">
    <property type="term" value="C:mitochondrion"/>
    <property type="evidence" value="ECO:0007669"/>
    <property type="project" value="UniProtKB-SubCell"/>
</dbReference>
<comment type="similarity">
    <text evidence="2">Belongs to the NDUFAF7 family.</text>
</comment>
<accession>A5E0M0</accession>
<feature type="region of interest" description="Disordered" evidence="8">
    <location>
        <begin position="362"/>
        <end position="411"/>
    </location>
</feature>
<dbReference type="Proteomes" id="UP000001996">
    <property type="component" value="Unassembled WGS sequence"/>
</dbReference>
<evidence type="ECO:0000256" key="7">
    <source>
        <dbReference type="ARBA" id="ARBA00048612"/>
    </source>
</evidence>
<keyword evidence="10" id="KW-1185">Reference proteome</keyword>
<evidence type="ECO:0000256" key="4">
    <source>
        <dbReference type="ARBA" id="ARBA00022603"/>
    </source>
</evidence>
<dbReference type="InterPro" id="IPR038375">
    <property type="entry name" value="NDUFAF7_sf"/>
</dbReference>
<comment type="subcellular location">
    <subcellularLocation>
        <location evidence="1">Mitochondrion</location>
    </subcellularLocation>
</comment>
<keyword evidence="4" id="KW-0489">Methyltransferase</keyword>
<dbReference type="Gene3D" id="3.40.50.12710">
    <property type="match status" value="1"/>
</dbReference>
<dbReference type="KEGG" id="lel:PVL30_002651"/>
<dbReference type="PANTHER" id="PTHR12049">
    <property type="entry name" value="PROTEIN ARGININE METHYLTRANSFERASE NDUFAF7, MITOCHONDRIAL"/>
    <property type="match status" value="1"/>
</dbReference>
<evidence type="ECO:0000313" key="9">
    <source>
        <dbReference type="EMBL" id="EDK44978.1"/>
    </source>
</evidence>
<sequence length="612" mass="68642">MLSTVARRVTLVNAQTSFRRLLATSYKGPPLSDDDNTNNNDIHKRNKKDQATSSSTSSSFSSSSKSPTSKVPPHKDGLYFGQFTKEEYEAAAKAIREQIAKLENDIKGDHNIREKLGKIAQFPQRSPEGASPTDIKSLSDFFRQTIRLTGPIPLSAYMRQCLTHPDFGYYTTRDPLNLKTGDFITSPEISSVFGEMIGIWFFNIWQTSKGKTPPKNIRFIEFGPGKGTLIHDVLHTFNKFVTTVSDIKPKIEIVMIEASPFLRKEQQNLLCDTTKEFKKNDAGFDTSVTKWGNDIIWVDTEKSIPKGGSGKDGNGNNINAEDDNRLVNYIIAHEFFDALPIKSFIRQEDGWRELVVEHTPSVDTSSQLKLETRQDPQTHFISTSGGLSRQEQEQKQKQKQEQEQEQEQLQEQLDTEFHLSISPKETPSSMIPKISKRYKDLPVGTRIEICPDAELFIMKIAQLVSGNVDGSGGGGDAASFGGQDEGAALVVDYGPSSEIPENTLRGIYQHKFVSPFYKPGEVDLSVDVDFQNLKNLTEAVCNVYGPIQQGDWLHNIGIGYRVDQLLKKNANDEEMQDKIYGAYRRLVDDDQMGKVYKFMALLPKGAQKPIGF</sequence>
<evidence type="ECO:0000256" key="1">
    <source>
        <dbReference type="ARBA" id="ARBA00004173"/>
    </source>
</evidence>
<evidence type="ECO:0000256" key="5">
    <source>
        <dbReference type="ARBA" id="ARBA00022679"/>
    </source>
</evidence>
<feature type="compositionally biased region" description="Basic and acidic residues" evidence="8">
    <location>
        <begin position="390"/>
        <end position="402"/>
    </location>
</feature>
<reference evidence="9 10" key="1">
    <citation type="journal article" date="2009" name="Nature">
        <title>Evolution of pathogenicity and sexual reproduction in eight Candida genomes.</title>
        <authorList>
            <person name="Butler G."/>
            <person name="Rasmussen M.D."/>
            <person name="Lin M.F."/>
            <person name="Santos M.A."/>
            <person name="Sakthikumar S."/>
            <person name="Munro C.A."/>
            <person name="Rheinbay E."/>
            <person name="Grabherr M."/>
            <person name="Forche A."/>
            <person name="Reedy J.L."/>
            <person name="Agrafioti I."/>
            <person name="Arnaud M.B."/>
            <person name="Bates S."/>
            <person name="Brown A.J."/>
            <person name="Brunke S."/>
            <person name="Costanzo M.C."/>
            <person name="Fitzpatrick D.A."/>
            <person name="de Groot P.W."/>
            <person name="Harris D."/>
            <person name="Hoyer L.L."/>
            <person name="Hube B."/>
            <person name="Klis F.M."/>
            <person name="Kodira C."/>
            <person name="Lennard N."/>
            <person name="Logue M.E."/>
            <person name="Martin R."/>
            <person name="Neiman A.M."/>
            <person name="Nikolaou E."/>
            <person name="Quail M.A."/>
            <person name="Quinn J."/>
            <person name="Santos M.C."/>
            <person name="Schmitzberger F.F."/>
            <person name="Sherlock G."/>
            <person name="Shah P."/>
            <person name="Silverstein K.A."/>
            <person name="Skrzypek M.S."/>
            <person name="Soll D."/>
            <person name="Staggs R."/>
            <person name="Stansfield I."/>
            <person name="Stumpf M.P."/>
            <person name="Sudbery P.E."/>
            <person name="Srikantha T."/>
            <person name="Zeng Q."/>
            <person name="Berman J."/>
            <person name="Berriman M."/>
            <person name="Heitman J."/>
            <person name="Gow N.A."/>
            <person name="Lorenz M.C."/>
            <person name="Birren B.W."/>
            <person name="Kellis M."/>
            <person name="Cuomo C.A."/>
        </authorList>
    </citation>
    <scope>NUCLEOTIDE SEQUENCE [LARGE SCALE GENOMIC DNA]</scope>
    <source>
        <strain evidence="10">ATCC 11503 / BCRC 21390 / CBS 2605 / JCM 1781 / NBRC 1676 / NRRL YB-4239</strain>
    </source>
</reference>
<dbReference type="InterPro" id="IPR003788">
    <property type="entry name" value="NDUFAF7"/>
</dbReference>
<protein>
    <recommendedName>
        <fullName evidence="3">type II protein arginine methyltransferase</fullName>
        <ecNumber evidence="3">2.1.1.320</ecNumber>
    </recommendedName>
</protein>
<dbReference type="GeneID" id="5232639"/>
<dbReference type="EC" id="2.1.1.320" evidence="3"/>
<dbReference type="OrthoDB" id="5595109at2759"/>
<dbReference type="AlphaFoldDB" id="A5E0M0"/>
<dbReference type="PANTHER" id="PTHR12049:SF7">
    <property type="entry name" value="PROTEIN ARGININE METHYLTRANSFERASE NDUFAF7, MITOCHONDRIAL"/>
    <property type="match status" value="1"/>
</dbReference>
<dbReference type="InParanoid" id="A5E0M0"/>
<comment type="catalytic activity">
    <reaction evidence="7">
        <text>L-arginyl-[protein] + 2 S-adenosyl-L-methionine = N(omega),N(omega)'-dimethyl-L-arginyl-[protein] + 2 S-adenosyl-L-homocysteine + 2 H(+)</text>
        <dbReference type="Rhea" id="RHEA:48108"/>
        <dbReference type="Rhea" id="RHEA-COMP:10532"/>
        <dbReference type="Rhea" id="RHEA-COMP:11992"/>
        <dbReference type="ChEBI" id="CHEBI:15378"/>
        <dbReference type="ChEBI" id="CHEBI:29965"/>
        <dbReference type="ChEBI" id="CHEBI:57856"/>
        <dbReference type="ChEBI" id="CHEBI:59789"/>
        <dbReference type="ChEBI" id="CHEBI:88221"/>
        <dbReference type="EC" id="2.1.1.320"/>
    </reaction>
</comment>
<evidence type="ECO:0000256" key="6">
    <source>
        <dbReference type="ARBA" id="ARBA00023128"/>
    </source>
</evidence>
<dbReference type="HOGENOM" id="CLU_024840_0_0_1"/>
<dbReference type="GO" id="GO:0032981">
    <property type="term" value="P:mitochondrial respiratory chain complex I assembly"/>
    <property type="evidence" value="ECO:0007669"/>
    <property type="project" value="TreeGrafter"/>
</dbReference>
<dbReference type="InterPro" id="IPR029063">
    <property type="entry name" value="SAM-dependent_MTases_sf"/>
</dbReference>
<feature type="region of interest" description="Disordered" evidence="8">
    <location>
        <begin position="25"/>
        <end position="77"/>
    </location>
</feature>
<evidence type="ECO:0000256" key="3">
    <source>
        <dbReference type="ARBA" id="ARBA00011935"/>
    </source>
</evidence>
<dbReference type="GO" id="GO:0032259">
    <property type="term" value="P:methylation"/>
    <property type="evidence" value="ECO:0007669"/>
    <property type="project" value="UniProtKB-KW"/>
</dbReference>